<organism evidence="7 8">
    <name type="scientific">Octadecabacter dasysiphoniae</name>
    <dbReference type="NCBI Taxonomy" id="2909341"/>
    <lineage>
        <taxon>Bacteria</taxon>
        <taxon>Pseudomonadati</taxon>
        <taxon>Pseudomonadota</taxon>
        <taxon>Alphaproteobacteria</taxon>
        <taxon>Rhodobacterales</taxon>
        <taxon>Roseobacteraceae</taxon>
        <taxon>Octadecabacter</taxon>
    </lineage>
</organism>
<dbReference type="Gene3D" id="2.70.98.10">
    <property type="match status" value="1"/>
</dbReference>
<dbReference type="PANTHER" id="PTHR30504:SF2">
    <property type="entry name" value="GLUCANS BIOSYNTHESIS PROTEIN G"/>
    <property type="match status" value="1"/>
</dbReference>
<dbReference type="EMBL" id="JAKGAQ010000001">
    <property type="protein sequence ID" value="MCF2870433.1"/>
    <property type="molecule type" value="Genomic_DNA"/>
</dbReference>
<comment type="similarity">
    <text evidence="3">Belongs to the OpgD/OpgG family.</text>
</comment>
<keyword evidence="8" id="KW-1185">Reference proteome</keyword>
<dbReference type="InterPro" id="IPR014756">
    <property type="entry name" value="Ig_E-set"/>
</dbReference>
<feature type="chain" id="PRO_5046505324" evidence="5">
    <location>
        <begin position="23"/>
        <end position="509"/>
    </location>
</feature>
<evidence type="ECO:0000313" key="7">
    <source>
        <dbReference type="EMBL" id="MCF2870433.1"/>
    </source>
</evidence>
<reference evidence="7 8" key="1">
    <citation type="submission" date="2022-01" db="EMBL/GenBank/DDBJ databases">
        <title>Octadecabacter sp. nov., isolated from a marine alga.</title>
        <authorList>
            <person name="Jin M.S."/>
            <person name="Kim H.M."/>
            <person name="Han D.M."/>
            <person name="Jung J.J."/>
            <person name="Jeon C.O."/>
        </authorList>
    </citation>
    <scope>NUCLEOTIDE SEQUENCE [LARGE SCALE GENOMIC DNA]</scope>
    <source>
        <strain evidence="7 8">G9-8</strain>
    </source>
</reference>
<evidence type="ECO:0000313" key="8">
    <source>
        <dbReference type="Proteomes" id="UP001200557"/>
    </source>
</evidence>
<dbReference type="PANTHER" id="PTHR30504">
    <property type="entry name" value="GLUCANS BIOSYNTHESIS PROTEIN"/>
    <property type="match status" value="1"/>
</dbReference>
<keyword evidence="4" id="KW-0574">Periplasm</keyword>
<dbReference type="Gene3D" id="2.60.40.10">
    <property type="entry name" value="Immunoglobulins"/>
    <property type="match status" value="1"/>
</dbReference>
<dbReference type="Proteomes" id="UP001200557">
    <property type="component" value="Unassembled WGS sequence"/>
</dbReference>
<dbReference type="RefSeq" id="WP_235224534.1">
    <property type="nucleotide sequence ID" value="NZ_JAKGAQ010000001.1"/>
</dbReference>
<dbReference type="InterPro" id="IPR007444">
    <property type="entry name" value="Glucan_biosyn_MdoG_C"/>
</dbReference>
<evidence type="ECO:0000256" key="3">
    <source>
        <dbReference type="ARBA" id="ARBA00009284"/>
    </source>
</evidence>
<dbReference type="SUPFAM" id="SSF81296">
    <property type="entry name" value="E set domains"/>
    <property type="match status" value="1"/>
</dbReference>
<comment type="caution">
    <text evidence="7">The sequence shown here is derived from an EMBL/GenBank/DDBJ whole genome shotgun (WGS) entry which is preliminary data.</text>
</comment>
<protein>
    <submittedName>
        <fullName evidence="7">Glucan biosynthesis protein</fullName>
    </submittedName>
</protein>
<evidence type="ECO:0000256" key="1">
    <source>
        <dbReference type="ARBA" id="ARBA00004418"/>
    </source>
</evidence>
<comment type="subcellular location">
    <subcellularLocation>
        <location evidence="1">Periplasm</location>
    </subcellularLocation>
</comment>
<dbReference type="InterPro" id="IPR011013">
    <property type="entry name" value="Gal_mutarotase_sf_dom"/>
</dbReference>
<dbReference type="SUPFAM" id="SSF74650">
    <property type="entry name" value="Galactose mutarotase-like"/>
    <property type="match status" value="1"/>
</dbReference>
<dbReference type="InterPro" id="IPR014718">
    <property type="entry name" value="GH-type_carb-bd"/>
</dbReference>
<sequence>MMISRRALLVGLATTTATTAWAAENLITQETAFSPDWLWDHARTLAQQDYTPKPLIPDPWQNLSFEDFNKIQFDPQHGIWAQDDTPMTMDLFTAGLYAKRPATINIVEEGIAKTLGYDLSLFEIRGDLPDLPVNDAMGYSGFRLRTTVNTPDHLDEFVVFQGASYFRAVAKGQGYGISARGLALRTGDPNGEEFPDFTDFWVERAAPGETVFTVHALLDSPSTTGAYTFKISAGISTRIDVTATLFPRVELTHVGLGAMTSMFLFDETNRHRFNDFRPGVHDSDGLLIWNGTGEQIWRPLANPKQLEISAFTDENPRGFGLMQRTRDPENFADLQADYEKRPSLWITPEADWGAGAVELVEIPSDREIYDNTVAYWRPIAPLPAGSEYNFGYSMAWGDEAAGLPDLARVINTRIGNAFDQNDIIVAIDFADHAVFGEDLSEEDLSNIETVITTDVGVVSEGRLERSPGTGGVRLSFHLSPQDAARIELRAQLVKRDTPISEVWLYRWTA</sequence>
<dbReference type="Pfam" id="PF04349">
    <property type="entry name" value="MdoG"/>
    <property type="match status" value="1"/>
</dbReference>
<dbReference type="InterPro" id="IPR014438">
    <property type="entry name" value="Glucan_biosyn_MdoG/MdoD"/>
</dbReference>
<dbReference type="PIRSF" id="PIRSF006281">
    <property type="entry name" value="MdoG"/>
    <property type="match status" value="1"/>
</dbReference>
<dbReference type="InterPro" id="IPR013783">
    <property type="entry name" value="Ig-like_fold"/>
</dbReference>
<accession>A0ABS9CTE8</accession>
<feature type="domain" description="Glucan biosynthesis periplasmic MdoG C-terminal" evidence="6">
    <location>
        <begin position="33"/>
        <end position="507"/>
    </location>
</feature>
<evidence type="ECO:0000256" key="5">
    <source>
        <dbReference type="SAM" id="SignalP"/>
    </source>
</evidence>
<comment type="pathway">
    <text evidence="2">Glycan metabolism; osmoregulated periplasmic glucan (OPG) biosynthesis.</text>
</comment>
<keyword evidence="5" id="KW-0732">Signal</keyword>
<evidence type="ECO:0000259" key="6">
    <source>
        <dbReference type="Pfam" id="PF04349"/>
    </source>
</evidence>
<proteinExistence type="inferred from homology"/>
<name>A0ABS9CTE8_9RHOB</name>
<evidence type="ECO:0000256" key="4">
    <source>
        <dbReference type="ARBA" id="ARBA00022764"/>
    </source>
</evidence>
<evidence type="ECO:0000256" key="2">
    <source>
        <dbReference type="ARBA" id="ARBA00005001"/>
    </source>
</evidence>
<feature type="signal peptide" evidence="5">
    <location>
        <begin position="1"/>
        <end position="22"/>
    </location>
</feature>
<gene>
    <name evidence="7" type="ORF">L0664_05080</name>
</gene>